<feature type="transmembrane region" description="Helical" evidence="10">
    <location>
        <begin position="6"/>
        <end position="27"/>
    </location>
</feature>
<evidence type="ECO:0000256" key="2">
    <source>
        <dbReference type="ARBA" id="ARBA00009772"/>
    </source>
</evidence>
<evidence type="ECO:0000313" key="12">
    <source>
        <dbReference type="Proteomes" id="UP001595528"/>
    </source>
</evidence>
<protein>
    <recommendedName>
        <fullName evidence="3 9">Flagellar biosynthetic protein FliR</fullName>
    </recommendedName>
</protein>
<feature type="transmembrane region" description="Helical" evidence="10">
    <location>
        <begin position="181"/>
        <end position="200"/>
    </location>
</feature>
<organism evidence="11 12">
    <name type="scientific">Marinibaculum pumilum</name>
    <dbReference type="NCBI Taxonomy" id="1766165"/>
    <lineage>
        <taxon>Bacteria</taxon>
        <taxon>Pseudomonadati</taxon>
        <taxon>Pseudomonadota</taxon>
        <taxon>Alphaproteobacteria</taxon>
        <taxon>Rhodospirillales</taxon>
        <taxon>Rhodospirillaceae</taxon>
        <taxon>Marinibaculum</taxon>
    </lineage>
</organism>
<keyword evidence="4 10" id="KW-1003">Cell membrane</keyword>
<proteinExistence type="inferred from homology"/>
<dbReference type="RefSeq" id="WP_379899559.1">
    <property type="nucleotide sequence ID" value="NZ_JBHRTR010000023.1"/>
</dbReference>
<feature type="transmembrane region" description="Helical" evidence="10">
    <location>
        <begin position="122"/>
        <end position="145"/>
    </location>
</feature>
<keyword evidence="11" id="KW-0966">Cell projection</keyword>
<dbReference type="NCBIfam" id="TIGR01400">
    <property type="entry name" value="fliR"/>
    <property type="match status" value="1"/>
</dbReference>
<dbReference type="Proteomes" id="UP001595528">
    <property type="component" value="Unassembled WGS sequence"/>
</dbReference>
<evidence type="ECO:0000256" key="6">
    <source>
        <dbReference type="ARBA" id="ARBA00022989"/>
    </source>
</evidence>
<dbReference type="PANTHER" id="PTHR30065:SF8">
    <property type="entry name" value="FLAGELLAR BIOSYNTHETIC PROTEIN FLIR"/>
    <property type="match status" value="1"/>
</dbReference>
<feature type="transmembrane region" description="Helical" evidence="10">
    <location>
        <begin position="212"/>
        <end position="236"/>
    </location>
</feature>
<sequence>MLDEILPGGVFAFMLVFMRVGGALLLMPAIGEVFIPVRIRLFIAFGICLALTPVVGPQLPALPATPLELFLLLAVEILVGVFLGAVARILFGAMNTAGTIIAYQTGLGFAQFYDPSQGTQSALVSSFLTMIGLTILFTSGLHYVLLEAIRDSYILFPVGRMPDLSGFAEIATTFVAESFRIGLQIAAPFLVYGLVFYAALGILTRLIPRMQIFFIALPIQLVSGFVLLAVTLTIAFDWFLDHVQSNMAEFLVTP</sequence>
<dbReference type="PANTHER" id="PTHR30065">
    <property type="entry name" value="FLAGELLAR BIOSYNTHETIC PROTEIN FLIR"/>
    <property type="match status" value="1"/>
</dbReference>
<dbReference type="InterPro" id="IPR006303">
    <property type="entry name" value="FliR"/>
</dbReference>
<evidence type="ECO:0000256" key="1">
    <source>
        <dbReference type="ARBA" id="ARBA00002578"/>
    </source>
</evidence>
<evidence type="ECO:0000256" key="7">
    <source>
        <dbReference type="ARBA" id="ARBA00023136"/>
    </source>
</evidence>
<dbReference type="PRINTS" id="PR00953">
    <property type="entry name" value="TYPE3IMRPROT"/>
</dbReference>
<keyword evidence="7 10" id="KW-0472">Membrane</keyword>
<evidence type="ECO:0000256" key="5">
    <source>
        <dbReference type="ARBA" id="ARBA00022692"/>
    </source>
</evidence>
<keyword evidence="11" id="KW-0969">Cilium</keyword>
<evidence type="ECO:0000256" key="3">
    <source>
        <dbReference type="ARBA" id="ARBA00021717"/>
    </source>
</evidence>
<reference evidence="12" key="1">
    <citation type="journal article" date="2019" name="Int. J. Syst. Evol. Microbiol.">
        <title>The Global Catalogue of Microorganisms (GCM) 10K type strain sequencing project: providing services to taxonomists for standard genome sequencing and annotation.</title>
        <authorList>
            <consortium name="The Broad Institute Genomics Platform"/>
            <consortium name="The Broad Institute Genome Sequencing Center for Infectious Disease"/>
            <person name="Wu L."/>
            <person name="Ma J."/>
        </authorList>
    </citation>
    <scope>NUCLEOTIDE SEQUENCE [LARGE SCALE GENOMIC DNA]</scope>
    <source>
        <strain evidence="12">KCTC 42964</strain>
    </source>
</reference>
<name>A0ABV7KYG8_9PROT</name>
<keyword evidence="5 10" id="KW-0812">Transmembrane</keyword>
<keyword evidence="8 10" id="KW-0975">Bacterial flagellum</keyword>
<dbReference type="EMBL" id="JBHRTR010000023">
    <property type="protein sequence ID" value="MFC3227392.1"/>
    <property type="molecule type" value="Genomic_DNA"/>
</dbReference>
<accession>A0ABV7KYG8</accession>
<evidence type="ECO:0000256" key="10">
    <source>
        <dbReference type="RuleBase" id="RU362071"/>
    </source>
</evidence>
<dbReference type="Pfam" id="PF01311">
    <property type="entry name" value="Bac_export_1"/>
    <property type="match status" value="1"/>
</dbReference>
<evidence type="ECO:0000256" key="4">
    <source>
        <dbReference type="ARBA" id="ARBA00022475"/>
    </source>
</evidence>
<dbReference type="InterPro" id="IPR002010">
    <property type="entry name" value="T3SS_IM_R"/>
</dbReference>
<comment type="function">
    <text evidence="1 10">Role in flagellar biosynthesis.</text>
</comment>
<evidence type="ECO:0000256" key="8">
    <source>
        <dbReference type="ARBA" id="ARBA00023143"/>
    </source>
</evidence>
<comment type="caution">
    <text evidence="11">The sequence shown here is derived from an EMBL/GenBank/DDBJ whole genome shotgun (WGS) entry which is preliminary data.</text>
</comment>
<keyword evidence="11" id="KW-0282">Flagellum</keyword>
<comment type="subcellular location">
    <subcellularLocation>
        <location evidence="10">Cell membrane</location>
        <topology evidence="10">Multi-pass membrane protein</topology>
    </subcellularLocation>
    <subcellularLocation>
        <location evidence="10">Bacterial flagellum basal body</location>
    </subcellularLocation>
</comment>
<keyword evidence="6 10" id="KW-1133">Transmembrane helix</keyword>
<comment type="similarity">
    <text evidence="2 10">Belongs to the FliR/MopE/SpaR family.</text>
</comment>
<feature type="transmembrane region" description="Helical" evidence="10">
    <location>
        <begin position="69"/>
        <end position="91"/>
    </location>
</feature>
<gene>
    <name evidence="11" type="primary">fliR</name>
    <name evidence="11" type="ORF">ACFOGJ_09135</name>
</gene>
<feature type="transmembrane region" description="Helical" evidence="10">
    <location>
        <begin position="39"/>
        <end position="57"/>
    </location>
</feature>
<keyword evidence="12" id="KW-1185">Reference proteome</keyword>
<evidence type="ECO:0000256" key="9">
    <source>
        <dbReference type="NCBIfam" id="TIGR01400"/>
    </source>
</evidence>
<evidence type="ECO:0000313" key="11">
    <source>
        <dbReference type="EMBL" id="MFC3227392.1"/>
    </source>
</evidence>